<name>H3NHS3_9LACT</name>
<dbReference type="EMBL" id="AGEG01000003">
    <property type="protein sequence ID" value="EHR37722.1"/>
    <property type="molecule type" value="Genomic_DNA"/>
</dbReference>
<comment type="caution">
    <text evidence="11">The sequence shown here is derived from an EMBL/GenBank/DDBJ whole genome shotgun (WGS) entry which is preliminary data.</text>
</comment>
<evidence type="ECO:0000313" key="12">
    <source>
        <dbReference type="Proteomes" id="UP000006190"/>
    </source>
</evidence>
<dbReference type="SUPFAM" id="SSF51445">
    <property type="entry name" value="(Trans)glycosidases"/>
    <property type="match status" value="1"/>
</dbReference>
<dbReference type="InterPro" id="IPR003385">
    <property type="entry name" value="Glyco_hydro_77"/>
</dbReference>
<dbReference type="STRING" id="883113.HMPREF9708_00351"/>
<gene>
    <name evidence="11" type="ORF">HMPREF9708_00351</name>
</gene>
<dbReference type="HOGENOM" id="CLU_014132_1_0_9"/>
<dbReference type="RefSeq" id="WP_006308294.1">
    <property type="nucleotide sequence ID" value="NZ_JH601133.1"/>
</dbReference>
<evidence type="ECO:0000256" key="2">
    <source>
        <dbReference type="ARBA" id="ARBA00005684"/>
    </source>
</evidence>
<dbReference type="Gene3D" id="3.20.20.80">
    <property type="entry name" value="Glycosidases"/>
    <property type="match status" value="1"/>
</dbReference>
<sequence length="510" mass="59029">MVLSKKMEGTERCSGILLAISSLPNPYGIGSFGQSAYQFVDFLVETEQTYWQILPLTTTSYGDSPYQSFSVSAGNIYFIDLDYLVQEDLLLSEELTEIDFGQRPDQVDYGSIYQTRLKLLILAAKRFLEEGDLTDYHLFVEREADWLKDYAEFMAIKAVHGMSAWTEWDRPIRQREEQALEAFRQQLANQIEHHQVIQYFFYSQWEKLKRYANQKGIQIIGDLPIYVSEDSVEMWAQRDYFQVDEEGLPRMVAGTPPDAFSVEGQYWGNPLYDWKYHANHHYDWWVHRIQSSLRLYDLIRLDHFRGFEAYWAIPTGSETAAAGSWVKGPGQDFFNQLKSRLGHLPIIAEDLGVITEEVEAMRDSAGFPGMRVLQFGLDHGQDSLHLPHHYHWNTIAYVGTHDNETALGRYLGLSPSEQAAFDAYAMRPPTESPAQAMNRLIAQSVSRVAIYCMQDLLDLDNQARMNRPSCLGQNWQWRLKAGQLDNQLASKLRTLTRRYYRSNPHREEAH</sequence>
<organism evidence="11 12">
    <name type="scientific">Facklamia languida CCUG 37842</name>
    <dbReference type="NCBI Taxonomy" id="883113"/>
    <lineage>
        <taxon>Bacteria</taxon>
        <taxon>Bacillati</taxon>
        <taxon>Bacillota</taxon>
        <taxon>Bacilli</taxon>
        <taxon>Lactobacillales</taxon>
        <taxon>Aerococcaceae</taxon>
        <taxon>Facklamia</taxon>
    </lineage>
</organism>
<comment type="similarity">
    <text evidence="2 10">Belongs to the disproportionating enzyme family.</text>
</comment>
<keyword evidence="5 10" id="KW-0328">Glycosyltransferase</keyword>
<keyword evidence="6 10" id="KW-0808">Transferase</keyword>
<proteinExistence type="inferred from homology"/>
<keyword evidence="12" id="KW-1185">Reference proteome</keyword>
<dbReference type="PANTHER" id="PTHR32438">
    <property type="entry name" value="4-ALPHA-GLUCANOTRANSFERASE DPE1, CHLOROPLASTIC/AMYLOPLASTIC"/>
    <property type="match status" value="1"/>
</dbReference>
<evidence type="ECO:0000256" key="10">
    <source>
        <dbReference type="RuleBase" id="RU361207"/>
    </source>
</evidence>
<dbReference type="GO" id="GO:0004134">
    <property type="term" value="F:4-alpha-glucanotransferase activity"/>
    <property type="evidence" value="ECO:0007669"/>
    <property type="project" value="UniProtKB-EC"/>
</dbReference>
<dbReference type="Pfam" id="PF02446">
    <property type="entry name" value="Glyco_hydro_77"/>
    <property type="match status" value="1"/>
</dbReference>
<dbReference type="eggNOG" id="COG1640">
    <property type="taxonomic scope" value="Bacteria"/>
</dbReference>
<comment type="catalytic activity">
    <reaction evidence="1 10">
        <text>Transfers a segment of a (1-&gt;4)-alpha-D-glucan to a new position in an acceptor, which may be glucose or a (1-&gt;4)-alpha-D-glucan.</text>
        <dbReference type="EC" id="2.4.1.25"/>
    </reaction>
</comment>
<evidence type="ECO:0000313" key="11">
    <source>
        <dbReference type="EMBL" id="EHR37722.1"/>
    </source>
</evidence>
<evidence type="ECO:0000256" key="1">
    <source>
        <dbReference type="ARBA" id="ARBA00000439"/>
    </source>
</evidence>
<dbReference type="Proteomes" id="UP000006190">
    <property type="component" value="Unassembled WGS sequence"/>
</dbReference>
<evidence type="ECO:0000256" key="3">
    <source>
        <dbReference type="ARBA" id="ARBA00012560"/>
    </source>
</evidence>
<dbReference type="InterPro" id="IPR017853">
    <property type="entry name" value="GH"/>
</dbReference>
<evidence type="ECO:0000256" key="9">
    <source>
        <dbReference type="ARBA" id="ARBA00031501"/>
    </source>
</evidence>
<evidence type="ECO:0000256" key="7">
    <source>
        <dbReference type="ARBA" id="ARBA00023277"/>
    </source>
</evidence>
<evidence type="ECO:0000256" key="5">
    <source>
        <dbReference type="ARBA" id="ARBA00022676"/>
    </source>
</evidence>
<evidence type="ECO:0000256" key="6">
    <source>
        <dbReference type="ARBA" id="ARBA00022679"/>
    </source>
</evidence>
<keyword evidence="7 10" id="KW-0119">Carbohydrate metabolism</keyword>
<accession>H3NHS3</accession>
<dbReference type="PANTHER" id="PTHR32438:SF5">
    <property type="entry name" value="4-ALPHA-GLUCANOTRANSFERASE DPE1, CHLOROPLASTIC_AMYLOPLASTIC"/>
    <property type="match status" value="1"/>
</dbReference>
<dbReference type="EC" id="2.4.1.25" evidence="3 10"/>
<evidence type="ECO:0000256" key="4">
    <source>
        <dbReference type="ARBA" id="ARBA00020295"/>
    </source>
</evidence>
<protein>
    <recommendedName>
        <fullName evidence="4 10">4-alpha-glucanotransferase</fullName>
        <ecNumber evidence="3 10">2.4.1.25</ecNumber>
    </recommendedName>
    <alternativeName>
        <fullName evidence="8 10">Amylomaltase</fullName>
    </alternativeName>
    <alternativeName>
        <fullName evidence="9 10">Disproportionating enzyme</fullName>
    </alternativeName>
</protein>
<dbReference type="PATRIC" id="fig|883113.3.peg.355"/>
<dbReference type="NCBIfam" id="TIGR00217">
    <property type="entry name" value="malQ"/>
    <property type="match status" value="1"/>
</dbReference>
<dbReference type="AlphaFoldDB" id="H3NHS3"/>
<evidence type="ECO:0000256" key="8">
    <source>
        <dbReference type="ARBA" id="ARBA00031423"/>
    </source>
</evidence>
<reference evidence="11 12" key="1">
    <citation type="submission" date="2012-01" db="EMBL/GenBank/DDBJ databases">
        <title>The Genome Sequence of Facklamia languida CCUG 37842.</title>
        <authorList>
            <consortium name="The Broad Institute Genome Sequencing Platform"/>
            <person name="Earl A."/>
            <person name="Ward D."/>
            <person name="Feldgarden M."/>
            <person name="Gevers D."/>
            <person name="Huys G."/>
            <person name="Young S.K."/>
            <person name="Zeng Q."/>
            <person name="Gargeya S."/>
            <person name="Fitzgerald M."/>
            <person name="Haas B."/>
            <person name="Abouelleil A."/>
            <person name="Alvarado L."/>
            <person name="Arachchi H.M."/>
            <person name="Berlin A."/>
            <person name="Chapman S.B."/>
            <person name="Gearin G."/>
            <person name="Goldberg J."/>
            <person name="Griggs A."/>
            <person name="Gujja S."/>
            <person name="Hansen M."/>
            <person name="Heiman D."/>
            <person name="Howarth C."/>
            <person name="Larimer J."/>
            <person name="Lui A."/>
            <person name="MacDonald P.J.P."/>
            <person name="McCowen C."/>
            <person name="Montmayeur A."/>
            <person name="Murphy C."/>
            <person name="Neiman D."/>
            <person name="Pearson M."/>
            <person name="Priest M."/>
            <person name="Roberts A."/>
            <person name="Saif S."/>
            <person name="Shea T."/>
            <person name="Sisk P."/>
            <person name="Stolte C."/>
            <person name="Sykes S."/>
            <person name="Wortman J."/>
            <person name="Nusbaum C."/>
            <person name="Birren B."/>
        </authorList>
    </citation>
    <scope>NUCLEOTIDE SEQUENCE [LARGE SCALE GENOMIC DNA]</scope>
    <source>
        <strain evidence="11 12">CCUG 37842</strain>
    </source>
</reference>
<dbReference type="GO" id="GO:0005975">
    <property type="term" value="P:carbohydrate metabolic process"/>
    <property type="evidence" value="ECO:0007669"/>
    <property type="project" value="InterPro"/>
</dbReference>
<dbReference type="NCBIfam" id="NF011080">
    <property type="entry name" value="PRK14508.1-3"/>
    <property type="match status" value="1"/>
</dbReference>